<dbReference type="PANTHER" id="PTHR35457">
    <property type="entry name" value="HEME A SYNTHASE"/>
    <property type="match status" value="1"/>
</dbReference>
<keyword evidence="2" id="KW-1003">Cell membrane</keyword>
<dbReference type="GO" id="GO:0016020">
    <property type="term" value="C:membrane"/>
    <property type="evidence" value="ECO:0007669"/>
    <property type="project" value="UniProtKB-SubCell"/>
</dbReference>
<accession>L7W0W1</accession>
<dbReference type="GO" id="GO:0046872">
    <property type="term" value="F:metal ion binding"/>
    <property type="evidence" value="ECO:0007669"/>
    <property type="project" value="UniProtKB-KW"/>
</dbReference>
<dbReference type="InterPro" id="IPR050450">
    <property type="entry name" value="COX15/CtaA_HemeA_synthase"/>
</dbReference>
<proteinExistence type="predicted"/>
<feature type="transmembrane region" description="Helical" evidence="12">
    <location>
        <begin position="84"/>
        <end position="107"/>
    </location>
</feature>
<comment type="pathway">
    <text evidence="11">Porphyrin-containing compound metabolism.</text>
</comment>
<organism evidence="13">
    <name type="scientific">uncultured bacterium A1Q1_fos_962</name>
    <dbReference type="NCBI Taxonomy" id="1256592"/>
    <lineage>
        <taxon>Bacteria</taxon>
        <taxon>environmental samples</taxon>
    </lineage>
</organism>
<keyword evidence="8" id="KW-0350">Heme biosynthesis</keyword>
<evidence type="ECO:0000256" key="1">
    <source>
        <dbReference type="ARBA" id="ARBA00004141"/>
    </source>
</evidence>
<keyword evidence="4" id="KW-0479">Metal-binding</keyword>
<feature type="transmembrane region" description="Helical" evidence="12">
    <location>
        <begin position="190"/>
        <end position="213"/>
    </location>
</feature>
<comment type="subcellular location">
    <subcellularLocation>
        <location evidence="1">Membrane</location>
        <topology evidence="1">Multi-pass membrane protein</topology>
    </subcellularLocation>
</comment>
<evidence type="ECO:0000256" key="11">
    <source>
        <dbReference type="ARBA" id="ARBA00023444"/>
    </source>
</evidence>
<feature type="transmembrane region" description="Helical" evidence="12">
    <location>
        <begin position="156"/>
        <end position="178"/>
    </location>
</feature>
<dbReference type="PANTHER" id="PTHR35457:SF1">
    <property type="entry name" value="HEME A SYNTHASE"/>
    <property type="match status" value="1"/>
</dbReference>
<dbReference type="GO" id="GO:0006784">
    <property type="term" value="P:heme A biosynthetic process"/>
    <property type="evidence" value="ECO:0007669"/>
    <property type="project" value="InterPro"/>
</dbReference>
<keyword evidence="9 12" id="KW-0472">Membrane</keyword>
<dbReference type="EMBL" id="JX649894">
    <property type="protein sequence ID" value="AGC72160.1"/>
    <property type="molecule type" value="Genomic_DNA"/>
</dbReference>
<protein>
    <submittedName>
        <fullName evidence="13">Heme A synthase, cytochrome oxidase biogenesis protein Cox15-CtaA</fullName>
    </submittedName>
</protein>
<evidence type="ECO:0000256" key="10">
    <source>
        <dbReference type="ARBA" id="ARBA00023157"/>
    </source>
</evidence>
<feature type="transmembrane region" description="Helical" evidence="12">
    <location>
        <begin position="58"/>
        <end position="77"/>
    </location>
</feature>
<keyword evidence="5 12" id="KW-1133">Transmembrane helix</keyword>
<evidence type="ECO:0000256" key="4">
    <source>
        <dbReference type="ARBA" id="ARBA00022723"/>
    </source>
</evidence>
<keyword evidence="6" id="KW-0560">Oxidoreductase</keyword>
<sequence length="328" mass="36554">MVCATFPLIWIGGLVTTYDAGMAVPDWPETYGYNLFLYPLTTWWAGPWDLFIEHGHRLLASAVGLLTIAWMVVVWFGDSRRWMFGYAFVCLLLVILQGLLGGLRVLFDATTLARIHGCVGPLFFVASVLGAVMTSPTWRAASADLIPSTVQDKLSSYVRIAWVTAGIAYLQLIFGAHLRHVSPDWQPQTFQIFVLAHLVGALILAVHAVWMPVRWRELASVTGVRNGLWHVRGLATLVVTQIALGTFVWRVKYQWPTWVPQPDWFRNSPVQAEGMLQVLTVTAHVALGSLIFALAATIALRGHRQLAFQKPLSPRRLSSSLKLWGLVT</sequence>
<evidence type="ECO:0000256" key="6">
    <source>
        <dbReference type="ARBA" id="ARBA00023002"/>
    </source>
</evidence>
<evidence type="ECO:0000256" key="8">
    <source>
        <dbReference type="ARBA" id="ARBA00023133"/>
    </source>
</evidence>
<feature type="transmembrane region" description="Helical" evidence="12">
    <location>
        <begin position="234"/>
        <end position="255"/>
    </location>
</feature>
<evidence type="ECO:0000256" key="9">
    <source>
        <dbReference type="ARBA" id="ARBA00023136"/>
    </source>
</evidence>
<feature type="transmembrane region" description="Helical" evidence="12">
    <location>
        <begin position="113"/>
        <end position="135"/>
    </location>
</feature>
<reference evidence="13" key="1">
    <citation type="submission" date="2012-09" db="EMBL/GenBank/DDBJ databases">
        <title>Metagenomic Characterization of a Microbial Community in Wastewater Detects High Levels of Antibiotic Resistance.</title>
        <authorList>
            <person name="Abrams M."/>
            <person name="Caldwell A."/>
            <person name="Vandaei E."/>
            <person name="Lee W."/>
            <person name="Perrott J."/>
            <person name="Khan S.Y."/>
            <person name="Ta J."/>
            <person name="Romero D."/>
            <person name="Nguyen V."/>
            <person name="Pourmand N."/>
            <person name="Ouverney C.C."/>
        </authorList>
    </citation>
    <scope>NUCLEOTIDE SEQUENCE</scope>
</reference>
<keyword evidence="7" id="KW-0408">Iron</keyword>
<keyword evidence="10" id="KW-1015">Disulfide bond</keyword>
<name>L7W0W1_9BACT</name>
<evidence type="ECO:0000256" key="3">
    <source>
        <dbReference type="ARBA" id="ARBA00022692"/>
    </source>
</evidence>
<dbReference type="GO" id="GO:0016491">
    <property type="term" value="F:oxidoreductase activity"/>
    <property type="evidence" value="ECO:0007669"/>
    <property type="project" value="UniProtKB-KW"/>
</dbReference>
<feature type="transmembrane region" description="Helical" evidence="12">
    <location>
        <begin position="275"/>
        <end position="300"/>
    </location>
</feature>
<evidence type="ECO:0000256" key="2">
    <source>
        <dbReference type="ARBA" id="ARBA00022475"/>
    </source>
</evidence>
<evidence type="ECO:0000256" key="5">
    <source>
        <dbReference type="ARBA" id="ARBA00022989"/>
    </source>
</evidence>
<evidence type="ECO:0000313" key="13">
    <source>
        <dbReference type="EMBL" id="AGC72160.1"/>
    </source>
</evidence>
<dbReference type="AlphaFoldDB" id="L7W0W1"/>
<dbReference type="InterPro" id="IPR003780">
    <property type="entry name" value="COX15/CtaA_fam"/>
</dbReference>
<evidence type="ECO:0000256" key="7">
    <source>
        <dbReference type="ARBA" id="ARBA00023004"/>
    </source>
</evidence>
<dbReference type="Pfam" id="PF02628">
    <property type="entry name" value="COX15-CtaA"/>
    <property type="match status" value="1"/>
</dbReference>
<evidence type="ECO:0000256" key="12">
    <source>
        <dbReference type="SAM" id="Phobius"/>
    </source>
</evidence>
<keyword evidence="3 12" id="KW-0812">Transmembrane</keyword>